<dbReference type="EMBL" id="JALBUS010000023">
    <property type="protein sequence ID" value="MDX8418308.1"/>
    <property type="molecule type" value="Genomic_DNA"/>
</dbReference>
<comment type="catalytic activity">
    <reaction evidence="1">
        <text>a uridine in RNA = a pseudouridine in RNA</text>
        <dbReference type="Rhea" id="RHEA:48348"/>
        <dbReference type="Rhea" id="RHEA-COMP:12068"/>
        <dbReference type="Rhea" id="RHEA-COMP:12069"/>
        <dbReference type="ChEBI" id="CHEBI:65314"/>
        <dbReference type="ChEBI" id="CHEBI:65315"/>
    </reaction>
</comment>
<dbReference type="PANTHER" id="PTHR21600">
    <property type="entry name" value="MITOCHONDRIAL RNA PSEUDOURIDINE SYNTHASE"/>
    <property type="match status" value="1"/>
</dbReference>
<name>A0ABU4WP18_9FIRM</name>
<dbReference type="PROSITE" id="PS01129">
    <property type="entry name" value="PSI_RLU"/>
    <property type="match status" value="1"/>
</dbReference>
<gene>
    <name evidence="5" type="ORF">MOZ64_10735</name>
</gene>
<accession>A0ABU4WP18</accession>
<evidence type="ECO:0000256" key="2">
    <source>
        <dbReference type="ARBA" id="ARBA00031870"/>
    </source>
</evidence>
<dbReference type="InterPro" id="IPR020103">
    <property type="entry name" value="PsdUridine_synth_cat_dom_sf"/>
</dbReference>
<dbReference type="InterPro" id="IPR006145">
    <property type="entry name" value="PsdUridine_synth_RsuA/RluA"/>
</dbReference>
<dbReference type="Gene3D" id="3.30.2350.10">
    <property type="entry name" value="Pseudouridine synthase"/>
    <property type="match status" value="1"/>
</dbReference>
<dbReference type="RefSeq" id="WP_320326553.1">
    <property type="nucleotide sequence ID" value="NZ_JALBUS010000023.1"/>
</dbReference>
<sequence>MQIMPQQDGTKQDFIQAFHLSKRKAAQYSIPAQYKAHQLITIYFPWEDSIIVSSSDPISIIYEDEILLVVNKPPFLLVHDDGNGNPSLQDQVNAYLYQCGWPHKAQACHRIDFETSGLVLFCKNPFFQGMLDHLFRSHEMQKTYRCLVKGKFPANIKEANFSIGRHRHENAMIIHPHGKPAHTQFQRIQATPTVSFLHVNLLTGRKHQIRLHCAHLSHPIINDPLYGQIEDDQGLMLQNYQMEFVHPLTQKELVLILPIESRFDQAWRKRVHIHAAKPASILDLNKLEKESS</sequence>
<dbReference type="Proteomes" id="UP001285244">
    <property type="component" value="Unassembled WGS sequence"/>
</dbReference>
<dbReference type="Pfam" id="PF00849">
    <property type="entry name" value="PseudoU_synth_2"/>
    <property type="match status" value="1"/>
</dbReference>
<dbReference type="InterPro" id="IPR006224">
    <property type="entry name" value="PsdUridine_synth_RluA-like_CS"/>
</dbReference>
<keyword evidence="6" id="KW-1185">Reference proteome</keyword>
<evidence type="ECO:0000259" key="4">
    <source>
        <dbReference type="Pfam" id="PF00849"/>
    </source>
</evidence>
<comment type="caution">
    <text evidence="5">The sequence shown here is derived from an EMBL/GenBank/DDBJ whole genome shotgun (WGS) entry which is preliminary data.</text>
</comment>
<dbReference type="InterPro" id="IPR050188">
    <property type="entry name" value="RluA_PseudoU_synthase"/>
</dbReference>
<dbReference type="SUPFAM" id="SSF55120">
    <property type="entry name" value="Pseudouridine synthase"/>
    <property type="match status" value="1"/>
</dbReference>
<organism evidence="5 6">
    <name type="scientific">Absicoccus intestinalis</name>
    <dbReference type="NCBI Taxonomy" id="2926319"/>
    <lineage>
        <taxon>Bacteria</taxon>
        <taxon>Bacillati</taxon>
        <taxon>Bacillota</taxon>
        <taxon>Erysipelotrichia</taxon>
        <taxon>Erysipelotrichales</taxon>
        <taxon>Erysipelotrichaceae</taxon>
        <taxon>Absicoccus</taxon>
    </lineage>
</organism>
<evidence type="ECO:0000313" key="5">
    <source>
        <dbReference type="EMBL" id="MDX8418308.1"/>
    </source>
</evidence>
<evidence type="ECO:0000256" key="1">
    <source>
        <dbReference type="ARBA" id="ARBA00000073"/>
    </source>
</evidence>
<evidence type="ECO:0000313" key="6">
    <source>
        <dbReference type="Proteomes" id="UP001285244"/>
    </source>
</evidence>
<dbReference type="CDD" id="cd02869">
    <property type="entry name" value="PseudoU_synth_RluA_like"/>
    <property type="match status" value="1"/>
</dbReference>
<proteinExistence type="predicted"/>
<feature type="domain" description="Pseudouridine synthase RsuA/RluA-like" evidence="4">
    <location>
        <begin position="67"/>
        <end position="215"/>
    </location>
</feature>
<reference evidence="5 6" key="1">
    <citation type="submission" date="2022-03" db="EMBL/GenBank/DDBJ databases">
        <title>Novel taxa within the pig intestine.</title>
        <authorList>
            <person name="Wylensek D."/>
            <person name="Bishof K."/>
            <person name="Afrizal A."/>
            <person name="Clavel T."/>
        </authorList>
    </citation>
    <scope>NUCLEOTIDE SEQUENCE [LARGE SCALE GENOMIC DNA]</scope>
    <source>
        <strain evidence="5 6">Cla-KB-P134</strain>
    </source>
</reference>
<protein>
    <recommendedName>
        <fullName evidence="2">RNA pseudouridylate synthase</fullName>
    </recommendedName>
    <alternativeName>
        <fullName evidence="3">RNA-uridine isomerase</fullName>
    </alternativeName>
</protein>
<evidence type="ECO:0000256" key="3">
    <source>
        <dbReference type="ARBA" id="ARBA00033164"/>
    </source>
</evidence>